<dbReference type="PATRIC" id="fig|172049.5.peg.1422"/>
<evidence type="ECO:0000259" key="6">
    <source>
        <dbReference type="Pfam" id="PF21478"/>
    </source>
</evidence>
<evidence type="ECO:0000256" key="3">
    <source>
        <dbReference type="ARBA" id="ARBA00023002"/>
    </source>
</evidence>
<dbReference type="GO" id="GO:0016594">
    <property type="term" value="F:glycine binding"/>
    <property type="evidence" value="ECO:0007669"/>
    <property type="project" value="TreeGrafter"/>
</dbReference>
<evidence type="ECO:0000313" key="8">
    <source>
        <dbReference type="Proteomes" id="UP000053911"/>
    </source>
</evidence>
<proteinExistence type="predicted"/>
<dbReference type="EC" id="1.4.4.2" evidence="1"/>
<sequence>MAVVKLRKNFHQAKWDEPIIFELSRPGERGILIPEAGDEIEKEVGDGFSDIPSHMIRKELPKLPEISQIRVLRHYLRLSQETLGVDLVSMEGQGTCTMKYSPKINEVFVRSPKVAELHPLQDEDTVQGALEIMYKVDLMLRELSGFDRFTFQPGGGSHAIYTMASIIYAYHKLHDNAYKDEIITTLLSHPSDAAAPKVKGFKVIDILPDPETGFPDIEAFKAAVSERTAGMIICNPEDTEIFNPHIKEMTKMIHEVGGLCAYDQANANGTIGIVRAIDLGFDMGFYNLHKTFSSPHGGGGPGLGALGVKKELEAFLPVPVVDYNEESGRYYLNYNLPHTIGKIREFYGVFPVIVRTYAWLMSLGEEGIKEVAKIAVLNNNYLMTRILKEVKGVGISFSKTKYRVSQARYTFKKLAEDTGVTVEDVARRLADFGFHLWLSHHPWIIPEPFTIEPTESYSKDDLDEYVKALKTVAQEAYQNPEKVKNAPYQSVIHKITNTRMLEDPENWVPTWRIYLRKYGKKE</sequence>
<evidence type="ECO:0000256" key="2">
    <source>
        <dbReference type="ARBA" id="ARBA00022898"/>
    </source>
</evidence>
<dbReference type="InterPro" id="IPR015421">
    <property type="entry name" value="PyrdxlP-dep_Trfase_major"/>
</dbReference>
<reference evidence="8" key="1">
    <citation type="journal article" date="2015" name="MBio">
        <title>Genome-Resolved Metagenomic Analysis Reveals Roles for Candidate Phyla and Other Microbial Community Members in Biogeochemical Transformations in Oil Reservoirs.</title>
        <authorList>
            <person name="Hu P."/>
            <person name="Tom L."/>
            <person name="Singh A."/>
            <person name="Thomas B.C."/>
            <person name="Baker B.J."/>
            <person name="Piceno Y.M."/>
            <person name="Andersen G.L."/>
            <person name="Banfield J.F."/>
        </authorList>
    </citation>
    <scope>NUCLEOTIDE SEQUENCE [LARGE SCALE GENOMIC DNA]</scope>
</reference>
<comment type="catalytic activity">
    <reaction evidence="4">
        <text>N(6)-[(R)-lipoyl]-L-lysyl-[glycine-cleavage complex H protein] + glycine + H(+) = N(6)-[(R)-S(8)-aminomethyldihydrolipoyl]-L-lysyl-[glycine-cleavage complex H protein] + CO2</text>
        <dbReference type="Rhea" id="RHEA:24304"/>
        <dbReference type="Rhea" id="RHEA-COMP:10494"/>
        <dbReference type="Rhea" id="RHEA-COMP:10495"/>
        <dbReference type="ChEBI" id="CHEBI:15378"/>
        <dbReference type="ChEBI" id="CHEBI:16526"/>
        <dbReference type="ChEBI" id="CHEBI:57305"/>
        <dbReference type="ChEBI" id="CHEBI:83099"/>
        <dbReference type="ChEBI" id="CHEBI:83143"/>
        <dbReference type="EC" id="1.4.4.2"/>
    </reaction>
</comment>
<dbReference type="SUPFAM" id="SSF53383">
    <property type="entry name" value="PLP-dependent transferases"/>
    <property type="match status" value="1"/>
</dbReference>
<dbReference type="RefSeq" id="WP_283217391.1">
    <property type="nucleotide sequence ID" value="NZ_LGFD01000009.1"/>
</dbReference>
<dbReference type="InterPro" id="IPR015422">
    <property type="entry name" value="PyrdxlP-dep_Trfase_small"/>
</dbReference>
<dbReference type="InterPro" id="IPR049316">
    <property type="entry name" value="GDC-P_C"/>
</dbReference>
<feature type="domain" description="Glycine dehydrogenase C-terminal" evidence="6">
    <location>
        <begin position="372"/>
        <end position="479"/>
    </location>
</feature>
<dbReference type="InterPro" id="IPR000192">
    <property type="entry name" value="Aminotrans_V_dom"/>
</dbReference>
<dbReference type="Gene3D" id="6.20.440.10">
    <property type="match status" value="1"/>
</dbReference>
<keyword evidence="2" id="KW-0663">Pyridoxal phosphate</keyword>
<evidence type="ECO:0000256" key="4">
    <source>
        <dbReference type="ARBA" id="ARBA00049026"/>
    </source>
</evidence>
<evidence type="ECO:0000313" key="7">
    <source>
        <dbReference type="EMBL" id="KUK18033.1"/>
    </source>
</evidence>
<gene>
    <name evidence="7" type="ORF">XD54_0649</name>
</gene>
<dbReference type="GO" id="GO:0005829">
    <property type="term" value="C:cytosol"/>
    <property type="evidence" value="ECO:0007669"/>
    <property type="project" value="TreeGrafter"/>
</dbReference>
<feature type="domain" description="Aminotransferase class V" evidence="5">
    <location>
        <begin position="173"/>
        <end position="316"/>
    </location>
</feature>
<dbReference type="Gene3D" id="3.40.640.10">
    <property type="entry name" value="Type I PLP-dependent aspartate aminotransferase-like (Major domain)"/>
    <property type="match status" value="1"/>
</dbReference>
<organism evidence="7 8">
    <name type="scientific">Thermococcus sibiricus</name>
    <dbReference type="NCBI Taxonomy" id="172049"/>
    <lineage>
        <taxon>Archaea</taxon>
        <taxon>Methanobacteriati</taxon>
        <taxon>Methanobacteriota</taxon>
        <taxon>Thermococci</taxon>
        <taxon>Thermococcales</taxon>
        <taxon>Thermococcaceae</taxon>
        <taxon>Thermococcus</taxon>
    </lineage>
</organism>
<dbReference type="Pfam" id="PF21478">
    <property type="entry name" value="GcvP2_C"/>
    <property type="match status" value="1"/>
</dbReference>
<dbReference type="InterPro" id="IPR020581">
    <property type="entry name" value="GDC_P"/>
</dbReference>
<dbReference type="Proteomes" id="UP000053911">
    <property type="component" value="Unassembled WGS sequence"/>
</dbReference>
<dbReference type="PANTHER" id="PTHR11773">
    <property type="entry name" value="GLYCINE DEHYDROGENASE, DECARBOXYLATING"/>
    <property type="match status" value="1"/>
</dbReference>
<comment type="caution">
    <text evidence="7">The sequence shown here is derived from an EMBL/GenBank/DDBJ whole genome shotgun (WGS) entry which is preliminary data.</text>
</comment>
<accession>A0A101EMC9</accession>
<dbReference type="AlphaFoldDB" id="A0A101EMC9"/>
<dbReference type="PANTHER" id="PTHR11773:SF1">
    <property type="entry name" value="GLYCINE DEHYDROGENASE (DECARBOXYLATING), MITOCHONDRIAL"/>
    <property type="match status" value="1"/>
</dbReference>
<protein>
    <recommendedName>
        <fullName evidence="1">glycine dehydrogenase (aminomethyl-transferring)</fullName>
        <ecNumber evidence="1">1.4.4.2</ecNumber>
    </recommendedName>
</protein>
<dbReference type="NCBIfam" id="NF003346">
    <property type="entry name" value="PRK04366.1"/>
    <property type="match status" value="1"/>
</dbReference>
<dbReference type="EMBL" id="LGFD01000009">
    <property type="protein sequence ID" value="KUK18033.1"/>
    <property type="molecule type" value="Genomic_DNA"/>
</dbReference>
<evidence type="ECO:0000256" key="1">
    <source>
        <dbReference type="ARBA" id="ARBA00012134"/>
    </source>
</evidence>
<dbReference type="Gene3D" id="3.90.1150.10">
    <property type="entry name" value="Aspartate Aminotransferase, domain 1"/>
    <property type="match status" value="1"/>
</dbReference>
<dbReference type="GO" id="GO:0004375">
    <property type="term" value="F:glycine dehydrogenase (decarboxylating) activity"/>
    <property type="evidence" value="ECO:0007669"/>
    <property type="project" value="UniProtKB-EC"/>
</dbReference>
<evidence type="ECO:0000259" key="5">
    <source>
        <dbReference type="Pfam" id="PF00266"/>
    </source>
</evidence>
<name>A0A101EMC9_9EURY</name>
<dbReference type="GO" id="GO:0005960">
    <property type="term" value="C:glycine cleavage complex"/>
    <property type="evidence" value="ECO:0007669"/>
    <property type="project" value="TreeGrafter"/>
</dbReference>
<dbReference type="GO" id="GO:0030170">
    <property type="term" value="F:pyridoxal phosphate binding"/>
    <property type="evidence" value="ECO:0007669"/>
    <property type="project" value="TreeGrafter"/>
</dbReference>
<keyword evidence="3" id="KW-0560">Oxidoreductase</keyword>
<dbReference type="GO" id="GO:0019464">
    <property type="term" value="P:glycine decarboxylation via glycine cleavage system"/>
    <property type="evidence" value="ECO:0007669"/>
    <property type="project" value="TreeGrafter"/>
</dbReference>
<dbReference type="InterPro" id="IPR015424">
    <property type="entry name" value="PyrdxlP-dep_Trfase"/>
</dbReference>
<dbReference type="Pfam" id="PF00266">
    <property type="entry name" value="Aminotran_5"/>
    <property type="match status" value="1"/>
</dbReference>